<dbReference type="Pfam" id="PF00248">
    <property type="entry name" value="Aldo_ket_red"/>
    <property type="match status" value="1"/>
</dbReference>
<dbReference type="PANTHER" id="PTHR43364:SF5">
    <property type="entry name" value="REDUCTASE"/>
    <property type="match status" value="1"/>
</dbReference>
<evidence type="ECO:0000259" key="1">
    <source>
        <dbReference type="Pfam" id="PF00248"/>
    </source>
</evidence>
<name>A0A9X0KSU0_PSESX</name>
<dbReference type="AlphaFoldDB" id="A0A9X0KSU0"/>
<dbReference type="Proteomes" id="UP000050345">
    <property type="component" value="Unassembled WGS sequence"/>
</dbReference>
<feature type="domain" description="NADP-dependent oxidoreductase" evidence="1">
    <location>
        <begin position="18"/>
        <end position="89"/>
    </location>
</feature>
<dbReference type="GO" id="GO:0005829">
    <property type="term" value="C:cytosol"/>
    <property type="evidence" value="ECO:0007669"/>
    <property type="project" value="TreeGrafter"/>
</dbReference>
<sequence length="101" mass="11163">MQKIIEGRRAKPKVATQIERLRPQSEKYEALCAELGESSADVALAWLLHQPAVTAPVIGPRTVAQLKENLKALTVDLSASTLERLDEIWPTQGEAPQAYAW</sequence>
<accession>A0A9X0KSU0</accession>
<reference evidence="2 3" key="1">
    <citation type="submission" date="2015-09" db="EMBL/GenBank/DDBJ databases">
        <title>Genome announcement of multiple Pseudomonas syringae strains.</title>
        <authorList>
            <person name="Thakur S."/>
            <person name="Wang P.W."/>
            <person name="Gong Y."/>
            <person name="Weir B.S."/>
            <person name="Guttman D.S."/>
        </authorList>
    </citation>
    <scope>NUCLEOTIDE SEQUENCE [LARGE SCALE GENOMIC DNA]</scope>
    <source>
        <strain evidence="2 3">ICMP9757</strain>
    </source>
</reference>
<evidence type="ECO:0000313" key="3">
    <source>
        <dbReference type="Proteomes" id="UP000050345"/>
    </source>
</evidence>
<organism evidence="2 3">
    <name type="scientific">Pseudomonas syringae pv. daphniphylli</name>
    <dbReference type="NCBI Taxonomy" id="264455"/>
    <lineage>
        <taxon>Bacteria</taxon>
        <taxon>Pseudomonadati</taxon>
        <taxon>Pseudomonadota</taxon>
        <taxon>Gammaproteobacteria</taxon>
        <taxon>Pseudomonadales</taxon>
        <taxon>Pseudomonadaceae</taxon>
        <taxon>Pseudomonas</taxon>
        <taxon>Pseudomonas syringae</taxon>
    </lineage>
</organism>
<dbReference type="PANTHER" id="PTHR43364">
    <property type="entry name" value="NADH-SPECIFIC METHYLGLYOXAL REDUCTASE-RELATED"/>
    <property type="match status" value="1"/>
</dbReference>
<dbReference type="SUPFAM" id="SSF51430">
    <property type="entry name" value="NAD(P)-linked oxidoreductase"/>
    <property type="match status" value="1"/>
</dbReference>
<dbReference type="InterPro" id="IPR023210">
    <property type="entry name" value="NADP_OxRdtase_dom"/>
</dbReference>
<comment type="caution">
    <text evidence="2">The sequence shown here is derived from an EMBL/GenBank/DDBJ whole genome shotgun (WGS) entry which is preliminary data.</text>
</comment>
<gene>
    <name evidence="2" type="ORF">ALO73_02355</name>
</gene>
<dbReference type="EMBL" id="LJQF01000516">
    <property type="protein sequence ID" value="KPX03112.1"/>
    <property type="molecule type" value="Genomic_DNA"/>
</dbReference>
<dbReference type="InterPro" id="IPR036812">
    <property type="entry name" value="NAD(P)_OxRdtase_dom_sf"/>
</dbReference>
<dbReference type="InterPro" id="IPR050523">
    <property type="entry name" value="AKR_Detox_Biosynth"/>
</dbReference>
<evidence type="ECO:0000313" key="2">
    <source>
        <dbReference type="EMBL" id="KPX03112.1"/>
    </source>
</evidence>
<dbReference type="Gene3D" id="3.20.20.100">
    <property type="entry name" value="NADP-dependent oxidoreductase domain"/>
    <property type="match status" value="1"/>
</dbReference>
<proteinExistence type="predicted"/>
<protein>
    <submittedName>
        <fullName evidence="2">Oxidoreductase</fullName>
    </submittedName>
</protein>